<sequence length="316" mass="35304">MSEFACCMEDWDLQAVVRGCINIEAPTGILGDPKSCFPPMNAVEDGALSFPENSETTTVSDKLEMLYKPFYPVLNPVNSSQTILASSISAPKELKEPDQIKQSIKSPKLRRKNQQKRVVQYVTAAEGFCSDMWAWRKYGQKPIKGSPYPRSYYRCSSSKGCPARKQVERSPLDPGVFIVTYTSEHNHSRPTRRNSLAGSTRSNLTTPRKKTKSSQYSSKVLSPTTPLMASIEDEFVQNASLKKEEQQILVQETDKGNGIFNIDDIVLENELFPSLEDFEELASESAPLSGCFLDSLLENIPVPWFVDRSTATNDGH</sequence>
<evidence type="ECO:0000256" key="1">
    <source>
        <dbReference type="ARBA" id="ARBA00004123"/>
    </source>
</evidence>
<dbReference type="InterPro" id="IPR036576">
    <property type="entry name" value="WRKY_dom_sf"/>
</dbReference>
<dbReference type="STRING" id="51240.A0A2I4FBQ3"/>
<keyword evidence="4" id="KW-0804">Transcription</keyword>
<dbReference type="PANTHER" id="PTHR32096">
    <property type="entry name" value="WRKY TRANSCRIPTION FACTOR 30-RELATED-RELATED"/>
    <property type="match status" value="1"/>
</dbReference>
<dbReference type="FunFam" id="2.20.25.80:FF:000007">
    <property type="entry name" value="WRKY transcription factor 22"/>
    <property type="match status" value="1"/>
</dbReference>
<dbReference type="InterPro" id="IPR044810">
    <property type="entry name" value="WRKY_plant"/>
</dbReference>
<dbReference type="RefSeq" id="XP_018829090.1">
    <property type="nucleotide sequence ID" value="XM_018973545.2"/>
</dbReference>
<evidence type="ECO:0000256" key="6">
    <source>
        <dbReference type="ARBA" id="ARBA00060761"/>
    </source>
</evidence>
<comment type="subcellular location">
    <subcellularLocation>
        <location evidence="1">Nucleus</location>
    </subcellularLocation>
</comment>
<keyword evidence="2" id="KW-0805">Transcription regulation</keyword>
<dbReference type="OrthoDB" id="1077642at2759"/>
<feature type="region of interest" description="Disordered" evidence="7">
    <location>
        <begin position="181"/>
        <end position="221"/>
    </location>
</feature>
<dbReference type="Proteomes" id="UP000235220">
    <property type="component" value="Chromosome 9"/>
</dbReference>
<dbReference type="PROSITE" id="PS50811">
    <property type="entry name" value="WRKY"/>
    <property type="match status" value="1"/>
</dbReference>
<comment type="similarity">
    <text evidence="6">Belongs to the WRKY group II-e family.</text>
</comment>
<evidence type="ECO:0000256" key="5">
    <source>
        <dbReference type="ARBA" id="ARBA00023242"/>
    </source>
</evidence>
<evidence type="ECO:0000256" key="4">
    <source>
        <dbReference type="ARBA" id="ARBA00023163"/>
    </source>
</evidence>
<dbReference type="GO" id="GO:0003700">
    <property type="term" value="F:DNA-binding transcription factor activity"/>
    <property type="evidence" value="ECO:0000318"/>
    <property type="project" value="GO_Central"/>
</dbReference>
<dbReference type="GO" id="GO:0005634">
    <property type="term" value="C:nucleus"/>
    <property type="evidence" value="ECO:0000318"/>
    <property type="project" value="GO_Central"/>
</dbReference>
<name>A0A2I4FBQ3_JUGRE</name>
<dbReference type="AlphaFoldDB" id="A0A2I4FBQ3"/>
<dbReference type="PANTHER" id="PTHR32096:SF80">
    <property type="entry name" value="WRKY TRANSCRIPTION FACTOR 27-RELATED"/>
    <property type="match status" value="1"/>
</dbReference>
<keyword evidence="5" id="KW-0539">Nucleus</keyword>
<dbReference type="GO" id="GO:0000976">
    <property type="term" value="F:transcription cis-regulatory region binding"/>
    <property type="evidence" value="ECO:0000318"/>
    <property type="project" value="GO_Central"/>
</dbReference>
<dbReference type="Gramene" id="Jr09_10580_p1">
    <property type="protein sequence ID" value="cds.Jr09_10580_p1"/>
    <property type="gene ID" value="Jr09_10580"/>
</dbReference>
<dbReference type="Gene3D" id="2.20.25.80">
    <property type="entry name" value="WRKY domain"/>
    <property type="match status" value="1"/>
</dbReference>
<gene>
    <name evidence="9" type="primary">LOC108997338</name>
</gene>
<dbReference type="SUPFAM" id="SSF118290">
    <property type="entry name" value="WRKY DNA-binding domain"/>
    <property type="match status" value="1"/>
</dbReference>
<evidence type="ECO:0000256" key="3">
    <source>
        <dbReference type="ARBA" id="ARBA00023125"/>
    </source>
</evidence>
<dbReference type="GeneID" id="108997338"/>
<dbReference type="Pfam" id="PF03106">
    <property type="entry name" value="WRKY"/>
    <property type="match status" value="1"/>
</dbReference>
<organism evidence="8 9">
    <name type="scientific">Juglans regia</name>
    <name type="common">English walnut</name>
    <dbReference type="NCBI Taxonomy" id="51240"/>
    <lineage>
        <taxon>Eukaryota</taxon>
        <taxon>Viridiplantae</taxon>
        <taxon>Streptophyta</taxon>
        <taxon>Embryophyta</taxon>
        <taxon>Tracheophyta</taxon>
        <taxon>Spermatophyta</taxon>
        <taxon>Magnoliopsida</taxon>
        <taxon>eudicotyledons</taxon>
        <taxon>Gunneridae</taxon>
        <taxon>Pentapetalae</taxon>
        <taxon>rosids</taxon>
        <taxon>fabids</taxon>
        <taxon>Fagales</taxon>
        <taxon>Juglandaceae</taxon>
        <taxon>Juglans</taxon>
    </lineage>
</organism>
<evidence type="ECO:0000256" key="7">
    <source>
        <dbReference type="SAM" id="MobiDB-lite"/>
    </source>
</evidence>
<evidence type="ECO:0000313" key="9">
    <source>
        <dbReference type="RefSeq" id="XP_018829090.1"/>
    </source>
</evidence>
<dbReference type="SMART" id="SM00774">
    <property type="entry name" value="WRKY"/>
    <property type="match status" value="1"/>
</dbReference>
<evidence type="ECO:0000313" key="8">
    <source>
        <dbReference type="Proteomes" id="UP000235220"/>
    </source>
</evidence>
<dbReference type="KEGG" id="jre:108997338"/>
<evidence type="ECO:0000256" key="2">
    <source>
        <dbReference type="ARBA" id="ARBA00023015"/>
    </source>
</evidence>
<proteinExistence type="inferred from homology"/>
<accession>A0A2I4FBQ3</accession>
<feature type="compositionally biased region" description="Polar residues" evidence="7">
    <location>
        <begin position="193"/>
        <end position="206"/>
    </location>
</feature>
<reference evidence="9" key="1">
    <citation type="submission" date="2025-08" db="UniProtKB">
        <authorList>
            <consortium name="RefSeq"/>
        </authorList>
    </citation>
    <scope>IDENTIFICATION</scope>
    <source>
        <tissue evidence="9">Leaves</tissue>
    </source>
</reference>
<protein>
    <submittedName>
        <fullName evidence="9">Probable WRKY transcription factor 29</fullName>
    </submittedName>
</protein>
<dbReference type="InterPro" id="IPR003657">
    <property type="entry name" value="WRKY_dom"/>
</dbReference>
<keyword evidence="8" id="KW-1185">Reference proteome</keyword>
<keyword evidence="3" id="KW-0238">DNA-binding</keyword>